<dbReference type="GO" id="GO:0006744">
    <property type="term" value="P:ubiquinone biosynthetic process"/>
    <property type="evidence" value="ECO:0007669"/>
    <property type="project" value="InterPro"/>
</dbReference>
<dbReference type="InterPro" id="IPR002938">
    <property type="entry name" value="FAD-bd"/>
</dbReference>
<evidence type="ECO:0000256" key="5">
    <source>
        <dbReference type="ARBA" id="ARBA00023002"/>
    </source>
</evidence>
<dbReference type="EMBL" id="JAAHFQ010000124">
    <property type="protein sequence ID" value="NER27688.1"/>
    <property type="molecule type" value="Genomic_DNA"/>
</dbReference>
<dbReference type="GO" id="GO:0016705">
    <property type="term" value="F:oxidoreductase activity, acting on paired donors, with incorporation or reduction of molecular oxygen"/>
    <property type="evidence" value="ECO:0007669"/>
    <property type="project" value="InterPro"/>
</dbReference>
<name>A0A6B3NEU4_9CYAN</name>
<dbReference type="PANTHER" id="PTHR43876">
    <property type="entry name" value="UBIQUINONE BIOSYNTHESIS MONOOXYGENASE COQ6, MITOCHONDRIAL"/>
    <property type="match status" value="1"/>
</dbReference>
<dbReference type="PANTHER" id="PTHR43876:SF7">
    <property type="entry name" value="UBIQUINONE BIOSYNTHESIS MONOOXYGENASE COQ6, MITOCHONDRIAL"/>
    <property type="match status" value="1"/>
</dbReference>
<dbReference type="GO" id="GO:0071949">
    <property type="term" value="F:FAD binding"/>
    <property type="evidence" value="ECO:0007669"/>
    <property type="project" value="InterPro"/>
</dbReference>
<evidence type="ECO:0000256" key="6">
    <source>
        <dbReference type="ARBA" id="ARBA00023033"/>
    </source>
</evidence>
<dbReference type="InterPro" id="IPR010971">
    <property type="entry name" value="UbiH/COQ6"/>
</dbReference>
<sequence length="411" mass="45895">MVTNFDCDVAIVGGGIVGATLAAALKNSGLSAIVIEANPLEVAASREQTYTLSPLSGRIFQEIGIWSEIIADLGKYRQIYLSDADDPQIVKFKTVDLGTEFLGYVAEHKTILQSLQKYIDRCANVNWLCPAKTCGVTYEAEGAVVEVEIDGHKQQLRTKLVIGADGAQSRLRHWAGIKTTGWKYWQSCVTFTVTHKAPRNDIAFERFWANGPMGVLPLPGNRCSIVWSAPHSEAQAIQKLEETEFLTQLEYYTGGFLGKLKLESDRAIFPVQLFQCRHYVKPRLALIGDAAHRCHPVGGQGLNLGIRDAAALAQVLSEAHQRGENIGEVKVLKRYERWRKIENLTVLGFTDFLDRIFSNNWLPALILRRLGLWLLINLPPFKIFALKLMTGFLGRIPVFNHKTSLEQDVSF</sequence>
<evidence type="ECO:0000256" key="2">
    <source>
        <dbReference type="ARBA" id="ARBA00005349"/>
    </source>
</evidence>
<gene>
    <name evidence="8" type="ORF">F6J89_08635</name>
</gene>
<dbReference type="GO" id="GO:0004497">
    <property type="term" value="F:monooxygenase activity"/>
    <property type="evidence" value="ECO:0007669"/>
    <property type="project" value="UniProtKB-KW"/>
</dbReference>
<keyword evidence="5" id="KW-0560">Oxidoreductase</keyword>
<dbReference type="Pfam" id="PF01494">
    <property type="entry name" value="FAD_binding_3"/>
    <property type="match status" value="1"/>
</dbReference>
<comment type="cofactor">
    <cofactor evidence="1">
        <name>FAD</name>
        <dbReference type="ChEBI" id="CHEBI:57692"/>
    </cofactor>
</comment>
<evidence type="ECO:0000259" key="7">
    <source>
        <dbReference type="Pfam" id="PF01494"/>
    </source>
</evidence>
<accession>A0A6B3NEU4</accession>
<dbReference type="SUPFAM" id="SSF51905">
    <property type="entry name" value="FAD/NAD(P)-binding domain"/>
    <property type="match status" value="1"/>
</dbReference>
<dbReference type="InterPro" id="IPR051205">
    <property type="entry name" value="UbiH/COQ6_monooxygenase"/>
</dbReference>
<dbReference type="PROSITE" id="PS01304">
    <property type="entry name" value="UBIH"/>
    <property type="match status" value="1"/>
</dbReference>
<dbReference type="NCBIfam" id="TIGR01988">
    <property type="entry name" value="Ubi-OHases"/>
    <property type="match status" value="1"/>
</dbReference>
<evidence type="ECO:0000256" key="4">
    <source>
        <dbReference type="ARBA" id="ARBA00022827"/>
    </source>
</evidence>
<dbReference type="GO" id="GO:0110142">
    <property type="term" value="C:ubiquinone biosynthesis complex"/>
    <property type="evidence" value="ECO:0007669"/>
    <property type="project" value="UniProtKB-ARBA"/>
</dbReference>
<dbReference type="InterPro" id="IPR018168">
    <property type="entry name" value="Ubi_Hdrlase_CS"/>
</dbReference>
<dbReference type="FunFam" id="3.50.50.60:FF:000021">
    <property type="entry name" value="Ubiquinone biosynthesis monooxygenase COQ6"/>
    <property type="match status" value="1"/>
</dbReference>
<feature type="domain" description="FAD-binding" evidence="7">
    <location>
        <begin position="6"/>
        <end position="339"/>
    </location>
</feature>
<dbReference type="PRINTS" id="PR00420">
    <property type="entry name" value="RNGMNOXGNASE"/>
</dbReference>
<evidence type="ECO:0000256" key="3">
    <source>
        <dbReference type="ARBA" id="ARBA00022630"/>
    </source>
</evidence>
<proteinExistence type="inferred from homology"/>
<comment type="caution">
    <text evidence="8">The sequence shown here is derived from an EMBL/GenBank/DDBJ whole genome shotgun (WGS) entry which is preliminary data.</text>
</comment>
<reference evidence="8" key="1">
    <citation type="submission" date="2019-11" db="EMBL/GenBank/DDBJ databases">
        <title>Genomic insights into an expanded diversity of filamentous marine cyanobacteria reveals the extraordinary biosynthetic potential of Moorea and Okeania.</title>
        <authorList>
            <person name="Ferreira Leao T."/>
            <person name="Wang M."/>
            <person name="Moss N."/>
            <person name="Da Silva R."/>
            <person name="Sanders J."/>
            <person name="Nurk S."/>
            <person name="Gurevich A."/>
            <person name="Humphrey G."/>
            <person name="Reher R."/>
            <person name="Zhu Q."/>
            <person name="Belda-Ferre P."/>
            <person name="Glukhov E."/>
            <person name="Rex R."/>
            <person name="Dorrestein P.C."/>
            <person name="Knight R."/>
            <person name="Pevzner P."/>
            <person name="Gerwick W.H."/>
            <person name="Gerwick L."/>
        </authorList>
    </citation>
    <scope>NUCLEOTIDE SEQUENCE</scope>
    <source>
        <strain evidence="8">SIO1C4</strain>
    </source>
</reference>
<comment type="similarity">
    <text evidence="2">Belongs to the UbiH/COQ6 family.</text>
</comment>
<protein>
    <submittedName>
        <fullName evidence="8">FAD-dependent hydroxylase</fullName>
    </submittedName>
</protein>
<keyword evidence="3" id="KW-0285">Flavoprotein</keyword>
<keyword evidence="4" id="KW-0274">FAD</keyword>
<organism evidence="8">
    <name type="scientific">Symploca sp. SIO1C4</name>
    <dbReference type="NCBI Taxonomy" id="2607765"/>
    <lineage>
        <taxon>Bacteria</taxon>
        <taxon>Bacillati</taxon>
        <taxon>Cyanobacteriota</taxon>
        <taxon>Cyanophyceae</taxon>
        <taxon>Coleofasciculales</taxon>
        <taxon>Coleofasciculaceae</taxon>
        <taxon>Symploca</taxon>
    </lineage>
</organism>
<dbReference type="InterPro" id="IPR036188">
    <property type="entry name" value="FAD/NAD-bd_sf"/>
</dbReference>
<keyword evidence="6" id="KW-0503">Monooxygenase</keyword>
<dbReference type="AlphaFoldDB" id="A0A6B3NEU4"/>
<dbReference type="Gene3D" id="3.50.50.60">
    <property type="entry name" value="FAD/NAD(P)-binding domain"/>
    <property type="match status" value="2"/>
</dbReference>
<dbReference type="NCBIfam" id="NF005612">
    <property type="entry name" value="PRK07364.1"/>
    <property type="match status" value="1"/>
</dbReference>
<evidence type="ECO:0000256" key="1">
    <source>
        <dbReference type="ARBA" id="ARBA00001974"/>
    </source>
</evidence>
<evidence type="ECO:0000313" key="8">
    <source>
        <dbReference type="EMBL" id="NER27688.1"/>
    </source>
</evidence>